<proteinExistence type="predicted"/>
<dbReference type="CDD" id="cd09917">
    <property type="entry name" value="F-box_SF"/>
    <property type="match status" value="1"/>
</dbReference>
<dbReference type="SUPFAM" id="SSF81383">
    <property type="entry name" value="F-box domain"/>
    <property type="match status" value="1"/>
</dbReference>
<dbReference type="Gene3D" id="1.20.1280.50">
    <property type="match status" value="1"/>
</dbReference>
<evidence type="ECO:0000256" key="1">
    <source>
        <dbReference type="SAM" id="MobiDB-lite"/>
    </source>
</evidence>
<sequence length="393" mass="46141">MATDTTPQAQQPVAKSDINFAAALRAQYAIETPKLQRRRHKKLTREETEQPLVDETAALTLHSKKTKRQQKQQHRREQKAASKSSSANLLDLPAEILSEVFSYLTASDTFRIARTSHDLRDFVHTNEKTIAKDIIQRRYWILHRCFPLPVPFKDVPEDFHAGLLSEKRQDLLNIHRKSYHQHIEMVDPQRVCTCMTCVFAWNNLCLLVDLHHWQKNLANREPIPMIPRGTNPQWNQDLLTKNAEMVRRAMEHPLYYAVILENHLSTITATILRFAKWKKGTTAKPRLYHMTDWDVAKGTDAFLERSGPPSYDFPFHRDNYYSIEAYLPNRKFGNDGKWHYYPLAPSQHEKDLHWVKSSFYATMSSEERRTRALASLKDHNIRWSQYLERVQKV</sequence>
<evidence type="ECO:0000313" key="4">
    <source>
        <dbReference type="Proteomes" id="UP001309876"/>
    </source>
</evidence>
<feature type="region of interest" description="Disordered" evidence="1">
    <location>
        <begin position="32"/>
        <end position="86"/>
    </location>
</feature>
<dbReference type="EMBL" id="JAVRRJ010000011">
    <property type="protein sequence ID" value="KAK5080928.1"/>
    <property type="molecule type" value="Genomic_DNA"/>
</dbReference>
<organism evidence="3 4">
    <name type="scientific">Lithohypha guttulata</name>
    <dbReference type="NCBI Taxonomy" id="1690604"/>
    <lineage>
        <taxon>Eukaryota</taxon>
        <taxon>Fungi</taxon>
        <taxon>Dikarya</taxon>
        <taxon>Ascomycota</taxon>
        <taxon>Pezizomycotina</taxon>
        <taxon>Eurotiomycetes</taxon>
        <taxon>Chaetothyriomycetidae</taxon>
        <taxon>Chaetothyriales</taxon>
        <taxon>Trichomeriaceae</taxon>
        <taxon>Lithohypha</taxon>
    </lineage>
</organism>
<dbReference type="InterPro" id="IPR036047">
    <property type="entry name" value="F-box-like_dom_sf"/>
</dbReference>
<dbReference type="PROSITE" id="PS50181">
    <property type="entry name" value="FBOX"/>
    <property type="match status" value="1"/>
</dbReference>
<comment type="caution">
    <text evidence="3">The sequence shown here is derived from an EMBL/GenBank/DDBJ whole genome shotgun (WGS) entry which is preliminary data.</text>
</comment>
<feature type="domain" description="F-box" evidence="2">
    <location>
        <begin position="86"/>
        <end position="134"/>
    </location>
</feature>
<gene>
    <name evidence="3" type="ORF">LTR05_008244</name>
</gene>
<name>A0AAN7STB3_9EURO</name>
<dbReference type="Pfam" id="PF12937">
    <property type="entry name" value="F-box-like"/>
    <property type="match status" value="1"/>
</dbReference>
<reference evidence="3 4" key="1">
    <citation type="submission" date="2023-08" db="EMBL/GenBank/DDBJ databases">
        <title>Black Yeasts Isolated from many extreme environments.</title>
        <authorList>
            <person name="Coleine C."/>
            <person name="Stajich J.E."/>
            <person name="Selbmann L."/>
        </authorList>
    </citation>
    <scope>NUCLEOTIDE SEQUENCE [LARGE SCALE GENOMIC DNA]</scope>
    <source>
        <strain evidence="3 4">CCFEE 5910</strain>
    </source>
</reference>
<keyword evidence="4" id="KW-1185">Reference proteome</keyword>
<accession>A0AAN7STB3</accession>
<feature type="compositionally biased region" description="Basic residues" evidence="1">
    <location>
        <begin position="62"/>
        <end position="77"/>
    </location>
</feature>
<evidence type="ECO:0000259" key="2">
    <source>
        <dbReference type="PROSITE" id="PS50181"/>
    </source>
</evidence>
<dbReference type="InterPro" id="IPR001810">
    <property type="entry name" value="F-box_dom"/>
</dbReference>
<evidence type="ECO:0000313" key="3">
    <source>
        <dbReference type="EMBL" id="KAK5080928.1"/>
    </source>
</evidence>
<dbReference type="Proteomes" id="UP001309876">
    <property type="component" value="Unassembled WGS sequence"/>
</dbReference>
<protein>
    <recommendedName>
        <fullName evidence="2">F-box domain-containing protein</fullName>
    </recommendedName>
</protein>
<dbReference type="AlphaFoldDB" id="A0AAN7STB3"/>